<evidence type="ECO:0000313" key="2">
    <source>
        <dbReference type="EMBL" id="ELU03227.1"/>
    </source>
</evidence>
<reference evidence="3" key="3">
    <citation type="submission" date="2015-06" db="UniProtKB">
        <authorList>
            <consortium name="EnsemblMetazoa"/>
        </authorList>
    </citation>
    <scope>IDENTIFICATION</scope>
</reference>
<reference evidence="2 4" key="2">
    <citation type="journal article" date="2013" name="Nature">
        <title>Insights into bilaterian evolution from three spiralian genomes.</title>
        <authorList>
            <person name="Simakov O."/>
            <person name="Marletaz F."/>
            <person name="Cho S.J."/>
            <person name="Edsinger-Gonzales E."/>
            <person name="Havlak P."/>
            <person name="Hellsten U."/>
            <person name="Kuo D.H."/>
            <person name="Larsson T."/>
            <person name="Lv J."/>
            <person name="Arendt D."/>
            <person name="Savage R."/>
            <person name="Osoegawa K."/>
            <person name="de Jong P."/>
            <person name="Grimwood J."/>
            <person name="Chapman J.A."/>
            <person name="Shapiro H."/>
            <person name="Aerts A."/>
            <person name="Otillar R.P."/>
            <person name="Terry A.Y."/>
            <person name="Boore J.L."/>
            <person name="Grigoriev I.V."/>
            <person name="Lindberg D.R."/>
            <person name="Seaver E.C."/>
            <person name="Weisblat D.A."/>
            <person name="Putnam N.H."/>
            <person name="Rokhsar D.S."/>
        </authorList>
    </citation>
    <scope>NUCLEOTIDE SEQUENCE</scope>
    <source>
        <strain evidence="2 4">I ESC-2004</strain>
    </source>
</reference>
<protein>
    <recommendedName>
        <fullName evidence="5">TIR domain-containing protein</fullName>
    </recommendedName>
</protein>
<evidence type="ECO:0000313" key="4">
    <source>
        <dbReference type="Proteomes" id="UP000014760"/>
    </source>
</evidence>
<dbReference type="EMBL" id="AMQN01008534">
    <property type="status" value="NOT_ANNOTATED_CDS"/>
    <property type="molecule type" value="Genomic_DNA"/>
</dbReference>
<dbReference type="Gene3D" id="3.40.50.10140">
    <property type="entry name" value="Toll/interleukin-1 receptor homology (TIR) domain"/>
    <property type="match status" value="1"/>
</dbReference>
<proteinExistence type="predicted"/>
<dbReference type="EnsemblMetazoa" id="CapteT211165">
    <property type="protein sequence ID" value="CapteP211165"/>
    <property type="gene ID" value="CapteG211165"/>
</dbReference>
<dbReference type="AlphaFoldDB" id="R7UIW5"/>
<feature type="region of interest" description="Disordered" evidence="1">
    <location>
        <begin position="230"/>
        <end position="288"/>
    </location>
</feature>
<evidence type="ECO:0008006" key="5">
    <source>
        <dbReference type="Google" id="ProtNLM"/>
    </source>
</evidence>
<dbReference type="EMBL" id="KB303371">
    <property type="protein sequence ID" value="ELU03227.1"/>
    <property type="molecule type" value="Genomic_DNA"/>
</dbReference>
<sequence>MAMSTLRSNIIIPESHYPRHLTENQFDIAFAFVEEDKNEARKIIEILQKFAHLGNSQTLPAAKICIVYQHEGFVWIQNQIKTVAEALKRSTLVFMLLTENYVKDGFADTFINEAVMRATSTESLKYTNIPVYIDESQFQQDHRDGVYGMRSQRGWEVSEMFESGFWHQVNEQLDNVEVEALQKENLCSRFLGHMSELLHCYAHLREKREKDQERALQKWIMEETARRLKEEAEQRQEDEAFQEDLSHSYQNDSHSTGSANPSANQSSDNVRFPTACTEDNREIPSSNVADVVSISMGRLSLNGSHDAQGQ</sequence>
<evidence type="ECO:0000313" key="3">
    <source>
        <dbReference type="EnsemblMetazoa" id="CapteP211165"/>
    </source>
</evidence>
<keyword evidence="4" id="KW-1185">Reference proteome</keyword>
<name>R7UIW5_CAPTE</name>
<feature type="compositionally biased region" description="Polar residues" evidence="1">
    <location>
        <begin position="247"/>
        <end position="269"/>
    </location>
</feature>
<dbReference type="OrthoDB" id="6162130at2759"/>
<dbReference type="HOGENOM" id="CLU_897865_0_0_1"/>
<dbReference type="Proteomes" id="UP000014760">
    <property type="component" value="Unassembled WGS sequence"/>
</dbReference>
<evidence type="ECO:0000256" key="1">
    <source>
        <dbReference type="SAM" id="MobiDB-lite"/>
    </source>
</evidence>
<reference evidence="4" key="1">
    <citation type="submission" date="2012-12" db="EMBL/GenBank/DDBJ databases">
        <authorList>
            <person name="Hellsten U."/>
            <person name="Grimwood J."/>
            <person name="Chapman J.A."/>
            <person name="Shapiro H."/>
            <person name="Aerts A."/>
            <person name="Otillar R.P."/>
            <person name="Terry A.Y."/>
            <person name="Boore J.L."/>
            <person name="Simakov O."/>
            <person name="Marletaz F."/>
            <person name="Cho S.-J."/>
            <person name="Edsinger-Gonzales E."/>
            <person name="Havlak P."/>
            <person name="Kuo D.-H."/>
            <person name="Larsson T."/>
            <person name="Lv J."/>
            <person name="Arendt D."/>
            <person name="Savage R."/>
            <person name="Osoegawa K."/>
            <person name="de Jong P."/>
            <person name="Lindberg D.R."/>
            <person name="Seaver E.C."/>
            <person name="Weisblat D.A."/>
            <person name="Putnam N.H."/>
            <person name="Grigoriev I.V."/>
            <person name="Rokhsar D.S."/>
        </authorList>
    </citation>
    <scope>NUCLEOTIDE SEQUENCE</scope>
    <source>
        <strain evidence="4">I ESC-2004</strain>
    </source>
</reference>
<dbReference type="InterPro" id="IPR035897">
    <property type="entry name" value="Toll_tir_struct_dom_sf"/>
</dbReference>
<gene>
    <name evidence="2" type="ORF">CAPTEDRAFT_211165</name>
</gene>
<accession>R7UIW5</accession>
<organism evidence="2">
    <name type="scientific">Capitella teleta</name>
    <name type="common">Polychaete worm</name>
    <dbReference type="NCBI Taxonomy" id="283909"/>
    <lineage>
        <taxon>Eukaryota</taxon>
        <taxon>Metazoa</taxon>
        <taxon>Spiralia</taxon>
        <taxon>Lophotrochozoa</taxon>
        <taxon>Annelida</taxon>
        <taxon>Polychaeta</taxon>
        <taxon>Sedentaria</taxon>
        <taxon>Scolecida</taxon>
        <taxon>Capitellidae</taxon>
        <taxon>Capitella</taxon>
    </lineage>
</organism>